<dbReference type="Pfam" id="PF02698">
    <property type="entry name" value="DUF218"/>
    <property type="match status" value="1"/>
</dbReference>
<keyword evidence="3" id="KW-1185">Reference proteome</keyword>
<organism evidence="2 3">
    <name type="scientific">Spartinivicinus poritis</name>
    <dbReference type="NCBI Taxonomy" id="2994640"/>
    <lineage>
        <taxon>Bacteria</taxon>
        <taxon>Pseudomonadati</taxon>
        <taxon>Pseudomonadota</taxon>
        <taxon>Gammaproteobacteria</taxon>
        <taxon>Oceanospirillales</taxon>
        <taxon>Zooshikellaceae</taxon>
        <taxon>Spartinivicinus</taxon>
    </lineage>
</organism>
<dbReference type="Proteomes" id="UP001528823">
    <property type="component" value="Unassembled WGS sequence"/>
</dbReference>
<dbReference type="Gene3D" id="3.40.50.620">
    <property type="entry name" value="HUPs"/>
    <property type="match status" value="1"/>
</dbReference>
<protein>
    <submittedName>
        <fullName evidence="2">YdcF family protein</fullName>
    </submittedName>
</protein>
<comment type="caution">
    <text evidence="2">The sequence shown here is derived from an EMBL/GenBank/DDBJ whole genome shotgun (WGS) entry which is preliminary data.</text>
</comment>
<dbReference type="InterPro" id="IPR051599">
    <property type="entry name" value="Cell_Envelope_Assoc"/>
</dbReference>
<dbReference type="PANTHER" id="PTHR30336">
    <property type="entry name" value="INNER MEMBRANE PROTEIN, PROBABLE PERMEASE"/>
    <property type="match status" value="1"/>
</dbReference>
<evidence type="ECO:0000259" key="1">
    <source>
        <dbReference type="Pfam" id="PF02698"/>
    </source>
</evidence>
<feature type="domain" description="DUF218" evidence="1">
    <location>
        <begin position="1"/>
        <end position="89"/>
    </location>
</feature>
<proteinExistence type="predicted"/>
<name>A0ABT5UC45_9GAMM</name>
<sequence length="120" mass="14025">MQQYLISHGVPASAIFIEQHSFDTQTNWENAKKIIANQQWKKVQVISTALHLHRLKGIISHNHPSQTIITYSPIPQTQSDPNTSYFELWYNAHYDWAAYLSYLLPQTVYNWLIKAIRNQA</sequence>
<gene>
    <name evidence="2" type="ORF">ORQ98_14000</name>
</gene>
<accession>A0ABT5UC45</accession>
<evidence type="ECO:0000313" key="2">
    <source>
        <dbReference type="EMBL" id="MDE1463077.1"/>
    </source>
</evidence>
<dbReference type="CDD" id="cd06259">
    <property type="entry name" value="YdcF-like"/>
    <property type="match status" value="1"/>
</dbReference>
<dbReference type="RefSeq" id="WP_274689423.1">
    <property type="nucleotide sequence ID" value="NZ_JAPMOU010000016.1"/>
</dbReference>
<dbReference type="InterPro" id="IPR003848">
    <property type="entry name" value="DUF218"/>
</dbReference>
<dbReference type="PANTHER" id="PTHR30336:SF20">
    <property type="entry name" value="DUF218 DOMAIN-CONTAINING PROTEIN"/>
    <property type="match status" value="1"/>
</dbReference>
<evidence type="ECO:0000313" key="3">
    <source>
        <dbReference type="Proteomes" id="UP001528823"/>
    </source>
</evidence>
<reference evidence="2 3" key="1">
    <citation type="submission" date="2022-11" db="EMBL/GenBank/DDBJ databases">
        <title>Spartinivicinus poritis sp. nov., isolated from scleractinian coral Porites lutea.</title>
        <authorList>
            <person name="Zhang G."/>
            <person name="Cai L."/>
            <person name="Wei Q."/>
        </authorList>
    </citation>
    <scope>NUCLEOTIDE SEQUENCE [LARGE SCALE GENOMIC DNA]</scope>
    <source>
        <strain evidence="2 3">A2-2</strain>
    </source>
</reference>
<dbReference type="EMBL" id="JAPMOU010000016">
    <property type="protein sequence ID" value="MDE1463077.1"/>
    <property type="molecule type" value="Genomic_DNA"/>
</dbReference>
<dbReference type="InterPro" id="IPR014729">
    <property type="entry name" value="Rossmann-like_a/b/a_fold"/>
</dbReference>